<gene>
    <name evidence="4" type="ORF">PIB30_058097</name>
</gene>
<proteinExistence type="inferred from homology"/>
<evidence type="ECO:0000256" key="2">
    <source>
        <dbReference type="SAM" id="Coils"/>
    </source>
</evidence>
<comment type="caution">
    <text evidence="4">The sequence shown here is derived from an EMBL/GenBank/DDBJ whole genome shotgun (WGS) entry which is preliminary data.</text>
</comment>
<accession>A0ABU6WLY2</accession>
<sequence>MARQRQRGGINLAQLAGYYAGDVTVVEETKREDAVKAMVYEAKARLRDPVYGSTGAIFHLQKMIEELKEQLESIRTRVSELRRQKEHYLFMMLQHNHNYTTPYDHENNSNDPIFQGYYTTFSSDLDDSSLFEFPVQEEGHYIIG</sequence>
<dbReference type="PANTHER" id="PTHR31301">
    <property type="entry name" value="LOB DOMAIN-CONTAINING PROTEIN 4-RELATED"/>
    <property type="match status" value="1"/>
</dbReference>
<name>A0ABU6WLY2_9FABA</name>
<dbReference type="PANTHER" id="PTHR31301:SF77">
    <property type="entry name" value="LOB DOMAIN-CONTAINING PROTEIN 1-LIKE"/>
    <property type="match status" value="1"/>
</dbReference>
<evidence type="ECO:0000313" key="5">
    <source>
        <dbReference type="Proteomes" id="UP001341840"/>
    </source>
</evidence>
<protein>
    <recommendedName>
        <fullName evidence="3">LOB domain-containing protein</fullName>
    </recommendedName>
</protein>
<evidence type="ECO:0000259" key="3">
    <source>
        <dbReference type="PROSITE" id="PS50891"/>
    </source>
</evidence>
<evidence type="ECO:0000256" key="1">
    <source>
        <dbReference type="ARBA" id="ARBA00005474"/>
    </source>
</evidence>
<evidence type="ECO:0000313" key="4">
    <source>
        <dbReference type="EMBL" id="MED6185540.1"/>
    </source>
</evidence>
<dbReference type="InterPro" id="IPR004883">
    <property type="entry name" value="LOB"/>
</dbReference>
<reference evidence="4 5" key="1">
    <citation type="journal article" date="2023" name="Plants (Basel)">
        <title>Bridging the Gap: Combining Genomics and Transcriptomics Approaches to Understand Stylosanthes scabra, an Orphan Legume from the Brazilian Caatinga.</title>
        <authorList>
            <person name="Ferreira-Neto J.R.C."/>
            <person name="da Silva M.D."/>
            <person name="Binneck E."/>
            <person name="de Melo N.F."/>
            <person name="da Silva R.H."/>
            <person name="de Melo A.L.T.M."/>
            <person name="Pandolfi V."/>
            <person name="Bustamante F.O."/>
            <person name="Brasileiro-Vidal A.C."/>
            <person name="Benko-Iseppon A.M."/>
        </authorList>
    </citation>
    <scope>NUCLEOTIDE SEQUENCE [LARGE SCALE GENOMIC DNA]</scope>
    <source>
        <tissue evidence="4">Leaves</tissue>
    </source>
</reference>
<dbReference type="PROSITE" id="PS50891">
    <property type="entry name" value="LOB"/>
    <property type="match status" value="1"/>
</dbReference>
<keyword evidence="2" id="KW-0175">Coiled coil</keyword>
<feature type="coiled-coil region" evidence="2">
    <location>
        <begin position="57"/>
        <end position="84"/>
    </location>
</feature>
<feature type="domain" description="LOB" evidence="3">
    <location>
        <begin position="1"/>
        <end position="78"/>
    </location>
</feature>
<dbReference type="EMBL" id="JASCZI010181726">
    <property type="protein sequence ID" value="MED6185540.1"/>
    <property type="molecule type" value="Genomic_DNA"/>
</dbReference>
<dbReference type="Proteomes" id="UP001341840">
    <property type="component" value="Unassembled WGS sequence"/>
</dbReference>
<dbReference type="Pfam" id="PF03195">
    <property type="entry name" value="LOB"/>
    <property type="match status" value="1"/>
</dbReference>
<comment type="similarity">
    <text evidence="1">Belongs to the LOB domain-containing protein family.</text>
</comment>
<organism evidence="4 5">
    <name type="scientific">Stylosanthes scabra</name>
    <dbReference type="NCBI Taxonomy" id="79078"/>
    <lineage>
        <taxon>Eukaryota</taxon>
        <taxon>Viridiplantae</taxon>
        <taxon>Streptophyta</taxon>
        <taxon>Embryophyta</taxon>
        <taxon>Tracheophyta</taxon>
        <taxon>Spermatophyta</taxon>
        <taxon>Magnoliopsida</taxon>
        <taxon>eudicotyledons</taxon>
        <taxon>Gunneridae</taxon>
        <taxon>Pentapetalae</taxon>
        <taxon>rosids</taxon>
        <taxon>fabids</taxon>
        <taxon>Fabales</taxon>
        <taxon>Fabaceae</taxon>
        <taxon>Papilionoideae</taxon>
        <taxon>50 kb inversion clade</taxon>
        <taxon>dalbergioids sensu lato</taxon>
        <taxon>Dalbergieae</taxon>
        <taxon>Pterocarpus clade</taxon>
        <taxon>Stylosanthes</taxon>
    </lineage>
</organism>
<keyword evidence="5" id="KW-1185">Reference proteome</keyword>